<keyword evidence="1" id="KW-0472">Membrane</keyword>
<dbReference type="Proteomes" id="UP000550729">
    <property type="component" value="Unassembled WGS sequence"/>
</dbReference>
<keyword evidence="1" id="KW-0812">Transmembrane</keyword>
<evidence type="ECO:0000256" key="1">
    <source>
        <dbReference type="SAM" id="Phobius"/>
    </source>
</evidence>
<keyword evidence="1" id="KW-1133">Transmembrane helix</keyword>
<evidence type="ECO:0000313" key="2">
    <source>
        <dbReference type="EMBL" id="NMO00811.1"/>
    </source>
</evidence>
<feature type="transmembrane region" description="Helical" evidence="1">
    <location>
        <begin position="73"/>
        <end position="94"/>
    </location>
</feature>
<accession>A0A848KX94</accession>
<dbReference type="AlphaFoldDB" id="A0A848KX94"/>
<protein>
    <submittedName>
        <fullName evidence="2">DUF1360 domain-containing protein</fullName>
    </submittedName>
</protein>
<dbReference type="EMBL" id="JABBNB010000005">
    <property type="protein sequence ID" value="NMO00811.1"/>
    <property type="molecule type" value="Genomic_DNA"/>
</dbReference>
<gene>
    <name evidence="2" type="ORF">HH308_06240</name>
</gene>
<sequence length="105" mass="11618">MSLGVVLLAFGLVARITRLITDDYITGWARAWIIRRFGPDSHIAYLATCPWCVSPWVAGAVVPIAYYWGHTQAFLLAGLIAILSWSYALCAMWLDGSKLIDDGQD</sequence>
<dbReference type="RefSeq" id="WP_170193317.1">
    <property type="nucleotide sequence ID" value="NZ_JABBNB010000005.1"/>
</dbReference>
<reference evidence="2 3" key="1">
    <citation type="submission" date="2020-04" db="EMBL/GenBank/DDBJ databases">
        <title>Gordonia sp. nov. TBRC 11910.</title>
        <authorList>
            <person name="Suriyachadkun C."/>
        </authorList>
    </citation>
    <scope>NUCLEOTIDE SEQUENCE [LARGE SCALE GENOMIC DNA]</scope>
    <source>
        <strain evidence="2 3">TBRC 11910</strain>
    </source>
</reference>
<evidence type="ECO:0000313" key="3">
    <source>
        <dbReference type="Proteomes" id="UP000550729"/>
    </source>
</evidence>
<name>A0A848KX94_9ACTN</name>
<proteinExistence type="predicted"/>
<keyword evidence="3" id="KW-1185">Reference proteome</keyword>
<feature type="transmembrane region" description="Helical" evidence="1">
    <location>
        <begin position="43"/>
        <end position="66"/>
    </location>
</feature>
<comment type="caution">
    <text evidence="2">The sequence shown here is derived from an EMBL/GenBank/DDBJ whole genome shotgun (WGS) entry which is preliminary data.</text>
</comment>
<organism evidence="2 3">
    <name type="scientific">Gordonia asplenii</name>
    <dbReference type="NCBI Taxonomy" id="2725283"/>
    <lineage>
        <taxon>Bacteria</taxon>
        <taxon>Bacillati</taxon>
        <taxon>Actinomycetota</taxon>
        <taxon>Actinomycetes</taxon>
        <taxon>Mycobacteriales</taxon>
        <taxon>Gordoniaceae</taxon>
        <taxon>Gordonia</taxon>
    </lineage>
</organism>